<reference evidence="5" key="2">
    <citation type="submission" date="2025-08" db="UniProtKB">
        <authorList>
            <consortium name="RefSeq"/>
        </authorList>
    </citation>
    <scope>IDENTIFICATION</scope>
    <source>
        <tissue evidence="5">Leaf</tissue>
    </source>
</reference>
<feature type="domain" description="DUF4216" evidence="1">
    <location>
        <begin position="843"/>
        <end position="912"/>
    </location>
</feature>
<accession>A0ABM3RVR1</accession>
<evidence type="ECO:0000259" key="3">
    <source>
        <dbReference type="Pfam" id="PF13963"/>
    </source>
</evidence>
<dbReference type="Pfam" id="PF13952">
    <property type="entry name" value="DUF4216"/>
    <property type="match status" value="1"/>
</dbReference>
<dbReference type="Proteomes" id="UP000813463">
    <property type="component" value="Chromosome 4"/>
</dbReference>
<feature type="domain" description="Transposase-associated" evidence="3">
    <location>
        <begin position="3"/>
        <end position="79"/>
    </location>
</feature>
<keyword evidence="4" id="KW-1185">Reference proteome</keyword>
<sequence>MDRSWMYGSKRFSTRFLQGIQEFSKVALKHQSEHESSLIQCPCCDCNNSRGYRDIDDIFDHIIRRGFKSNYTTWTWHGESIDHGASSSMPSSSQHNHCDNGDNACPNDCVLYRKQYANLHECPRCGSSRYKIVDNNSTSTKKKPTPAKVLWYLPIIPRFKRLFSEAKTAKLLRWHAEGRKKDGLMRHPADSPQWRNIDRRYKVFSEEVRNLRLGLCTDGMNPFGTLSTQYSTWPVLLTIYNLPPWLCMKRRYIMLSLLISGPKQPGNDIDVYLEPLIEDLKLLWDEGVLMFDAYTKTNFTLRAMIFCTINDFPAYGNLSGYSVKGKKACPVCHDDLVSRRLKFCGKDVYMDYRMYLPEDHPFRKEKKAFNGEVEKREAPTPLCACEVYERVKDIETEFGKPYKGQSSGGYKKRSTLWDLPYWRHLEVRHCLDVMHIEKNVCDAIVGTLLNMQGKTKDGPKVRKGMAAMGRSELAPQERGKRWYLPPACFTLSKKEKVSFCESLHGLKVPAGYSSNFRSLVSMSDLKLVGMKSHDCHVLMQQLLPVAIRGILPPPVRYTITRLCFFFNTICSKVINPTILDDLQADVLETMCRFEKYFPPSFFDMMPHLIIHLVREIKLCGPVCMRYMYPFEREMGTLKDRVMNPAKPEASIVKRTVAEEVAAWVAQYLNNLKEIGVPKSRHEGRLGGQGTIGRKRISIRSEMMSKIELFVVQTVSEVHPYVDEHMEFLREQYPSKNGPQLITEHNRSFLTWFKSRVMDQITETPEVVSDTLRWLAYGPKCQVISYEGYDINGYSFYTKRQDDKTTMQNSGVTAMGLSSEYASARDRTLVDKKYCYYGVIEEILELQYKEFKIPLFRCKWVDISRGVKSDEHGYLTLVNFSRVGHLEDPFILASQAKQVFYVVDPADRSWSVVLEGKRRILGVEDVDDEEEYDEQFNETPPSSWHIPQTIDDVNMSLTRRDHGEGFYVAKEKE</sequence>
<dbReference type="InterPro" id="IPR029480">
    <property type="entry name" value="Transpos_assoc"/>
</dbReference>
<evidence type="ECO:0000259" key="1">
    <source>
        <dbReference type="Pfam" id="PF13952"/>
    </source>
</evidence>
<evidence type="ECO:0008006" key="6">
    <source>
        <dbReference type="Google" id="ProtNLM"/>
    </source>
</evidence>
<dbReference type="RefSeq" id="XP_056699713.1">
    <property type="nucleotide sequence ID" value="XM_056843735.1"/>
</dbReference>
<dbReference type="InterPro" id="IPR004242">
    <property type="entry name" value="Transposase_21"/>
</dbReference>
<dbReference type="InterPro" id="IPR025312">
    <property type="entry name" value="DUF4216"/>
</dbReference>
<dbReference type="Pfam" id="PF13960">
    <property type="entry name" value="DUF4218"/>
    <property type="match status" value="1"/>
</dbReference>
<dbReference type="Pfam" id="PF02992">
    <property type="entry name" value="Transposase_21"/>
    <property type="match status" value="1"/>
</dbReference>
<gene>
    <name evidence="5" type="primary">LOC130472516</name>
</gene>
<name>A0ABM3RVR1_SPIOL</name>
<feature type="domain" description="DUF4218" evidence="2">
    <location>
        <begin position="569"/>
        <end position="672"/>
    </location>
</feature>
<dbReference type="PANTHER" id="PTHR48258">
    <property type="entry name" value="DUF4218 DOMAIN-CONTAINING PROTEIN-RELATED"/>
    <property type="match status" value="1"/>
</dbReference>
<proteinExistence type="predicted"/>
<organism evidence="4 5">
    <name type="scientific">Spinacia oleracea</name>
    <name type="common">Spinach</name>
    <dbReference type="NCBI Taxonomy" id="3562"/>
    <lineage>
        <taxon>Eukaryota</taxon>
        <taxon>Viridiplantae</taxon>
        <taxon>Streptophyta</taxon>
        <taxon>Embryophyta</taxon>
        <taxon>Tracheophyta</taxon>
        <taxon>Spermatophyta</taxon>
        <taxon>Magnoliopsida</taxon>
        <taxon>eudicotyledons</taxon>
        <taxon>Gunneridae</taxon>
        <taxon>Pentapetalae</taxon>
        <taxon>Caryophyllales</taxon>
        <taxon>Chenopodiaceae</taxon>
        <taxon>Chenopodioideae</taxon>
        <taxon>Anserineae</taxon>
        <taxon>Spinacia</taxon>
    </lineage>
</organism>
<evidence type="ECO:0000313" key="5">
    <source>
        <dbReference type="RefSeq" id="XP_056699713.1"/>
    </source>
</evidence>
<reference evidence="4" key="1">
    <citation type="journal article" date="2021" name="Nat. Commun.">
        <title>Genomic analyses provide insights into spinach domestication and the genetic basis of agronomic traits.</title>
        <authorList>
            <person name="Cai X."/>
            <person name="Sun X."/>
            <person name="Xu C."/>
            <person name="Sun H."/>
            <person name="Wang X."/>
            <person name="Ge C."/>
            <person name="Zhang Z."/>
            <person name="Wang Q."/>
            <person name="Fei Z."/>
            <person name="Jiao C."/>
            <person name="Wang Q."/>
        </authorList>
    </citation>
    <scope>NUCLEOTIDE SEQUENCE [LARGE SCALE GENOMIC DNA]</scope>
    <source>
        <strain evidence="4">cv. Varoflay</strain>
    </source>
</reference>
<evidence type="ECO:0000259" key="2">
    <source>
        <dbReference type="Pfam" id="PF13960"/>
    </source>
</evidence>
<dbReference type="InterPro" id="IPR025452">
    <property type="entry name" value="DUF4218"/>
</dbReference>
<dbReference type="GeneID" id="130472516"/>
<dbReference type="PANTHER" id="PTHR48258:SF9">
    <property type="entry name" value="OS01G0348150 PROTEIN"/>
    <property type="match status" value="1"/>
</dbReference>
<dbReference type="Pfam" id="PF13963">
    <property type="entry name" value="Transpos_assoc"/>
    <property type="match status" value="1"/>
</dbReference>
<evidence type="ECO:0000313" key="4">
    <source>
        <dbReference type="Proteomes" id="UP000813463"/>
    </source>
</evidence>
<protein>
    <recommendedName>
        <fullName evidence="6">Transposon protein, putative, CACTA, En/Spm sub-class</fullName>
    </recommendedName>
</protein>